<dbReference type="EMBL" id="CM000914">
    <property type="protein sequence ID" value="EFG03629.2"/>
    <property type="molecule type" value="Genomic_DNA"/>
</dbReference>
<evidence type="ECO:0000256" key="1">
    <source>
        <dbReference type="SAM" id="MobiDB-lite"/>
    </source>
</evidence>
<gene>
    <name evidence="2" type="ORF">SCLAV_p0138</name>
</gene>
<name>D5SI86_STRCL</name>
<reference evidence="2 3" key="1">
    <citation type="journal article" date="2010" name="Genome Biol. Evol.">
        <title>The sequence of a 1.8-mb bacterial linear plasmid reveals a rich evolutionary reservoir of secondary metabolic pathways.</title>
        <authorList>
            <person name="Medema M.H."/>
            <person name="Trefzer A."/>
            <person name="Kovalchuk A."/>
            <person name="van den Berg M."/>
            <person name="Mueller U."/>
            <person name="Heijne W."/>
            <person name="Wu L."/>
            <person name="Alam M.T."/>
            <person name="Ronning C.M."/>
            <person name="Nierman W.C."/>
            <person name="Bovenberg R.A.L."/>
            <person name="Breitling R."/>
            <person name="Takano E."/>
        </authorList>
    </citation>
    <scope>NUCLEOTIDE SEQUENCE [LARGE SCALE GENOMIC DNA]</scope>
    <source>
        <strain evidence="3">ATCC 27064 / DSM 738 / JCM 4710 / NBRC 13307 / NCIMB 12785 / NRRL 3585 / VKM Ac-602</strain>
        <plasmid evidence="2">pSCL4</plasmid>
    </source>
</reference>
<dbReference type="Proteomes" id="UP000002357">
    <property type="component" value="Plasmid pSCL4"/>
</dbReference>
<organism evidence="2 3">
    <name type="scientific">Streptomyces clavuligerus</name>
    <dbReference type="NCBI Taxonomy" id="1901"/>
    <lineage>
        <taxon>Bacteria</taxon>
        <taxon>Bacillati</taxon>
        <taxon>Actinomycetota</taxon>
        <taxon>Actinomycetes</taxon>
        <taxon>Kitasatosporales</taxon>
        <taxon>Streptomycetaceae</taxon>
        <taxon>Streptomyces</taxon>
    </lineage>
</organism>
<sequence>MAAGQGRAARRSPGETATAYNPRCRKHPSTSLTHHTNITNKSFASGEKNLLT</sequence>
<evidence type="ECO:0000313" key="2">
    <source>
        <dbReference type="EMBL" id="EFG03629.2"/>
    </source>
</evidence>
<feature type="region of interest" description="Disordered" evidence="1">
    <location>
        <begin position="1"/>
        <end position="52"/>
    </location>
</feature>
<geneLocation type="plasmid" evidence="2 3">
    <name>pSCL4</name>
</geneLocation>
<dbReference type="AlphaFoldDB" id="D5SI86"/>
<keyword evidence="2" id="KW-0614">Plasmid</keyword>
<protein>
    <submittedName>
        <fullName evidence="2">Uncharacterized protein</fullName>
    </submittedName>
</protein>
<evidence type="ECO:0000313" key="3">
    <source>
        <dbReference type="Proteomes" id="UP000002357"/>
    </source>
</evidence>
<accession>D5SI86</accession>
<keyword evidence="3" id="KW-1185">Reference proteome</keyword>
<proteinExistence type="predicted"/>
<feature type="compositionally biased region" description="Polar residues" evidence="1">
    <location>
        <begin position="29"/>
        <end position="43"/>
    </location>
</feature>